<evidence type="ECO:0000313" key="11">
    <source>
        <dbReference type="Proteomes" id="UP000224076"/>
    </source>
</evidence>
<feature type="non-terminal residue" evidence="10">
    <location>
        <position position="1"/>
    </location>
</feature>
<comment type="cofactor">
    <cofactor evidence="1">
        <name>pantetheine 4'-phosphate</name>
        <dbReference type="ChEBI" id="CHEBI:47942"/>
    </cofactor>
</comment>
<evidence type="ECO:0000256" key="5">
    <source>
        <dbReference type="ARBA" id="ARBA00022741"/>
    </source>
</evidence>
<gene>
    <name evidence="10" type="ORF">COK86_29710</name>
</gene>
<dbReference type="PANTHER" id="PTHR45527">
    <property type="entry name" value="NONRIBOSOMAL PEPTIDE SYNTHETASE"/>
    <property type="match status" value="1"/>
</dbReference>
<dbReference type="FunFam" id="3.40.50.980:FF:000001">
    <property type="entry name" value="Non-ribosomal peptide synthetase"/>
    <property type="match status" value="1"/>
</dbReference>
<evidence type="ECO:0000313" key="10">
    <source>
        <dbReference type="EMBL" id="PFU37190.1"/>
    </source>
</evidence>
<evidence type="ECO:0000259" key="7">
    <source>
        <dbReference type="Pfam" id="PF00501"/>
    </source>
</evidence>
<accession>A0A2B3TRK1</accession>
<dbReference type="RefSeq" id="WP_142953955.1">
    <property type="nucleotide sequence ID" value="NZ_NVDG01000093.1"/>
</dbReference>
<protein>
    <submittedName>
        <fullName evidence="10">Non-ribosomal peptide synthetase</fullName>
    </submittedName>
</protein>
<feature type="domain" description="Condensation" evidence="8">
    <location>
        <begin position="3"/>
        <end position="281"/>
    </location>
</feature>
<dbReference type="EMBL" id="NVDG01000093">
    <property type="protein sequence ID" value="PFU37190.1"/>
    <property type="molecule type" value="Genomic_DNA"/>
</dbReference>
<reference evidence="10 11" key="1">
    <citation type="submission" date="2017-09" db="EMBL/GenBank/DDBJ databases">
        <title>Large-scale bioinformatics analysis of Bacillus genomes uncovers conserved roles of natural products in bacterial physiology.</title>
        <authorList>
            <consortium name="Agbiome Team Llc"/>
            <person name="Bleich R.M."/>
            <person name="Grubbs K.J."/>
            <person name="Santa Maria K.C."/>
            <person name="Allen S.E."/>
            <person name="Farag S."/>
            <person name="Shank E.A."/>
            <person name="Bowers A."/>
        </authorList>
    </citation>
    <scope>NUCLEOTIDE SEQUENCE [LARGE SCALE GENOMIC DNA]</scope>
    <source>
        <strain evidence="10 11">AFS061806</strain>
    </source>
</reference>
<dbReference type="GO" id="GO:0008610">
    <property type="term" value="P:lipid biosynthetic process"/>
    <property type="evidence" value="ECO:0007669"/>
    <property type="project" value="UniProtKB-ARBA"/>
</dbReference>
<evidence type="ECO:0000256" key="1">
    <source>
        <dbReference type="ARBA" id="ARBA00001957"/>
    </source>
</evidence>
<dbReference type="PROSITE" id="PS00455">
    <property type="entry name" value="AMP_BINDING"/>
    <property type="match status" value="1"/>
</dbReference>
<dbReference type="InterPro" id="IPR020845">
    <property type="entry name" value="AMP-binding_CS"/>
</dbReference>
<dbReference type="InterPro" id="IPR010071">
    <property type="entry name" value="AA_adenyl_dom"/>
</dbReference>
<dbReference type="NCBIfam" id="TIGR01733">
    <property type="entry name" value="AA-adenyl-dom"/>
    <property type="match status" value="1"/>
</dbReference>
<dbReference type="Proteomes" id="UP000224076">
    <property type="component" value="Unassembled WGS sequence"/>
</dbReference>
<keyword evidence="6" id="KW-0067">ATP-binding</keyword>
<dbReference type="FunFam" id="3.40.50.12780:FF:000012">
    <property type="entry name" value="Non-ribosomal peptide synthetase"/>
    <property type="match status" value="1"/>
</dbReference>
<dbReference type="Pfam" id="PF13193">
    <property type="entry name" value="AMP-binding_C"/>
    <property type="match status" value="1"/>
</dbReference>
<dbReference type="PANTHER" id="PTHR45527:SF1">
    <property type="entry name" value="FATTY ACID SYNTHASE"/>
    <property type="match status" value="1"/>
</dbReference>
<dbReference type="GO" id="GO:0031177">
    <property type="term" value="F:phosphopantetheine binding"/>
    <property type="evidence" value="ECO:0007669"/>
    <property type="project" value="TreeGrafter"/>
</dbReference>
<keyword evidence="3" id="KW-0596">Phosphopantetheine</keyword>
<dbReference type="FunFam" id="3.30.300.30:FF:000010">
    <property type="entry name" value="Enterobactin synthetase component F"/>
    <property type="match status" value="1"/>
</dbReference>
<dbReference type="InterPro" id="IPR045851">
    <property type="entry name" value="AMP-bd_C_sf"/>
</dbReference>
<dbReference type="Gene3D" id="3.30.559.30">
    <property type="entry name" value="Nonribosomal peptide synthetase, condensation domain"/>
    <property type="match status" value="1"/>
</dbReference>
<dbReference type="InterPro" id="IPR023213">
    <property type="entry name" value="CAT-like_dom_sf"/>
</dbReference>
<dbReference type="GO" id="GO:0005829">
    <property type="term" value="C:cytosol"/>
    <property type="evidence" value="ECO:0007669"/>
    <property type="project" value="TreeGrafter"/>
</dbReference>
<dbReference type="InterPro" id="IPR025110">
    <property type="entry name" value="AMP-bd_C"/>
</dbReference>
<evidence type="ECO:0000256" key="3">
    <source>
        <dbReference type="ARBA" id="ARBA00022450"/>
    </source>
</evidence>
<dbReference type="Pfam" id="PF00501">
    <property type="entry name" value="AMP-binding"/>
    <property type="match status" value="1"/>
</dbReference>
<dbReference type="Gene3D" id="3.40.50.980">
    <property type="match status" value="2"/>
</dbReference>
<dbReference type="SUPFAM" id="SSF52777">
    <property type="entry name" value="CoA-dependent acyltransferases"/>
    <property type="match status" value="1"/>
</dbReference>
<dbReference type="GO" id="GO:0003824">
    <property type="term" value="F:catalytic activity"/>
    <property type="evidence" value="ECO:0007669"/>
    <property type="project" value="InterPro"/>
</dbReference>
<evidence type="ECO:0000256" key="2">
    <source>
        <dbReference type="ARBA" id="ARBA00006432"/>
    </source>
</evidence>
<dbReference type="Gene3D" id="3.30.559.10">
    <property type="entry name" value="Chloramphenicol acetyltransferase-like domain"/>
    <property type="match status" value="1"/>
</dbReference>
<dbReference type="Pfam" id="PF00668">
    <property type="entry name" value="Condensation"/>
    <property type="match status" value="1"/>
</dbReference>
<feature type="domain" description="AMP-binding enzyme C-terminal" evidence="9">
    <location>
        <begin position="711"/>
        <end position="784"/>
    </location>
</feature>
<dbReference type="AlphaFoldDB" id="A0A2B3TRK1"/>
<evidence type="ECO:0000256" key="4">
    <source>
        <dbReference type="ARBA" id="ARBA00022553"/>
    </source>
</evidence>
<sequence>PKLSVVTPYSNYIEWLEAQNHEESSEYWNDYLEGYERQTLLPKVTSSRENESYASGNLVWNLGQKLTEQLKQVANNNQVTLNTLMQTAWGVLLQRYNNSTDVVFGSVVSGRPSEIVGVENIIGLFINTIPVRIRCEAGESFVEVMKRNQKQAVASHAYDTYPLYEIQAQTEQKQDLISHIMVFENYPLEQQLEHSENHSETDFIIKNVSMIEQTNYDFNVTVIPGEEMQVQFEYNTNMYDSASIERVRGHLIQIIKQIVNNSQTCIQNLELVTTEEKIQILEMFNDTAAEYPREKTIHQLFEEQVERTPNHVAVIFENQQLTYRELNARANQLARMLRNEGVQEDQLVGVMVERSIELIVGILGILKAGGAYVPLDPEYPEERIQYIMEDAGVNVLLLQQHLQGHVFFKGKNVNLDDISLYDKDDSNLEISTRPSGLAFVIYTSGSTGKPKGVLIEHHSVLNFLQTLEARTLLDEKDIVLQKSTISSDASIWELFWGMIKGARLYLLEPGGEKDPATLVRAVQNYKVTHLEFVPSMLQAFVEYVENFSNVETLSSLRYVSVGGEKLSAHLADKFHKVLTVPNGTLLHNTYGPTEATVEVTSFVCSEAGKYENIPIGKPNLNTQMYILNDNLGIQPIGVAGELYTGGVGVARGYLNRPDLTKERFVENPFIPGERMYRTGDLARWLPDGNIEYIGRIDHQVKIRGYRVELGEVESALQKVELVREAIVVARESIDGLIQLCAYFVGDESLTVAHLREEMSQELPDYMIPSYFVQLMQMPLTPNGKVDRKVLPEPEGNLQTGIEYVAPRTRIEEQLIEIW</sequence>
<evidence type="ECO:0000259" key="8">
    <source>
        <dbReference type="Pfam" id="PF00668"/>
    </source>
</evidence>
<dbReference type="GO" id="GO:0043041">
    <property type="term" value="P:amino acid activation for nonribosomal peptide biosynthetic process"/>
    <property type="evidence" value="ECO:0007669"/>
    <property type="project" value="TreeGrafter"/>
</dbReference>
<dbReference type="FunFam" id="2.30.38.10:FF:000001">
    <property type="entry name" value="Non-ribosomal peptide synthetase PvdI"/>
    <property type="match status" value="1"/>
</dbReference>
<feature type="non-terminal residue" evidence="10">
    <location>
        <position position="818"/>
    </location>
</feature>
<keyword evidence="5" id="KW-0547">Nucleotide-binding</keyword>
<name>A0A2B3TRK1_BACCE</name>
<evidence type="ECO:0000259" key="9">
    <source>
        <dbReference type="Pfam" id="PF13193"/>
    </source>
</evidence>
<dbReference type="GO" id="GO:0044550">
    <property type="term" value="P:secondary metabolite biosynthetic process"/>
    <property type="evidence" value="ECO:0007669"/>
    <property type="project" value="UniProtKB-ARBA"/>
</dbReference>
<organism evidence="10 11">
    <name type="scientific">Bacillus cereus</name>
    <dbReference type="NCBI Taxonomy" id="1396"/>
    <lineage>
        <taxon>Bacteria</taxon>
        <taxon>Bacillati</taxon>
        <taxon>Bacillota</taxon>
        <taxon>Bacilli</taxon>
        <taxon>Bacillales</taxon>
        <taxon>Bacillaceae</taxon>
        <taxon>Bacillus</taxon>
        <taxon>Bacillus cereus group</taxon>
    </lineage>
</organism>
<proteinExistence type="inferred from homology"/>
<dbReference type="InterPro" id="IPR000873">
    <property type="entry name" value="AMP-dep_synth/lig_dom"/>
</dbReference>
<feature type="domain" description="AMP-dependent synthetase/ligase" evidence="7">
    <location>
        <begin position="301"/>
        <end position="654"/>
    </location>
</feature>
<comment type="caution">
    <text evidence="10">The sequence shown here is derived from an EMBL/GenBank/DDBJ whole genome shotgun (WGS) entry which is preliminary data.</text>
</comment>
<dbReference type="InterPro" id="IPR001242">
    <property type="entry name" value="Condensation_dom"/>
</dbReference>
<dbReference type="GO" id="GO:0005524">
    <property type="term" value="F:ATP binding"/>
    <property type="evidence" value="ECO:0007669"/>
    <property type="project" value="UniProtKB-KW"/>
</dbReference>
<dbReference type="Gene3D" id="3.30.300.30">
    <property type="match status" value="1"/>
</dbReference>
<dbReference type="SUPFAM" id="SSF56801">
    <property type="entry name" value="Acetyl-CoA synthetase-like"/>
    <property type="match status" value="1"/>
</dbReference>
<evidence type="ECO:0000256" key="6">
    <source>
        <dbReference type="ARBA" id="ARBA00022840"/>
    </source>
</evidence>
<keyword evidence="4" id="KW-0597">Phosphoprotein</keyword>
<dbReference type="Gene3D" id="2.30.38.10">
    <property type="entry name" value="Luciferase, Domain 3"/>
    <property type="match status" value="1"/>
</dbReference>
<comment type="similarity">
    <text evidence="2">Belongs to the ATP-dependent AMP-binding enzyme family.</text>
</comment>